<evidence type="ECO:0000259" key="2">
    <source>
        <dbReference type="Pfam" id="PF18050"/>
    </source>
</evidence>
<evidence type="ECO:0000313" key="4">
    <source>
        <dbReference type="Proteomes" id="UP000465785"/>
    </source>
</evidence>
<dbReference type="SUPFAM" id="SSF50891">
    <property type="entry name" value="Cyclophilin-like"/>
    <property type="match status" value="1"/>
</dbReference>
<name>A0A9W4B6I8_9MYCO</name>
<dbReference type="EMBL" id="AP022601">
    <property type="protein sequence ID" value="BBY95101.1"/>
    <property type="molecule type" value="Genomic_DNA"/>
</dbReference>
<keyword evidence="4" id="KW-1185">Reference proteome</keyword>
<organism evidence="3 4">
    <name type="scientific">Mycobacterium gallinarum</name>
    <dbReference type="NCBI Taxonomy" id="39689"/>
    <lineage>
        <taxon>Bacteria</taxon>
        <taxon>Bacillati</taxon>
        <taxon>Actinomycetota</taxon>
        <taxon>Actinomycetes</taxon>
        <taxon>Mycobacteriales</taxon>
        <taxon>Mycobacteriaceae</taxon>
        <taxon>Mycobacterium</taxon>
    </lineage>
</organism>
<sequence>MKGTGWVLLSLSLLAIGCSNSETDNTPISATGVASQQEDSQAPVIGEIPVAGIRLEVGGQRIAAQLADNPTAIELAAQLPMTLSFRDLNAVEKIARLPRPLTMDGVPAGDDPQIGDIGYYAPSQDLVLYYGDVGYWNGIVRIGRFDAAQLSFLEKLDGFDAVIEAA</sequence>
<feature type="domain" description="Cyclophilin-like" evidence="2">
    <location>
        <begin position="55"/>
        <end position="158"/>
    </location>
</feature>
<keyword evidence="1" id="KW-0732">Signal</keyword>
<dbReference type="InterPro" id="IPR041183">
    <property type="entry name" value="Cyclophilin-like"/>
</dbReference>
<reference evidence="3 4" key="1">
    <citation type="journal article" date="2019" name="Emerg. Microbes Infect.">
        <title>Comprehensive subspecies identification of 175 nontuberculous mycobacteria species based on 7547 genomic profiles.</title>
        <authorList>
            <person name="Matsumoto Y."/>
            <person name="Kinjo T."/>
            <person name="Motooka D."/>
            <person name="Nabeya D."/>
            <person name="Jung N."/>
            <person name="Uechi K."/>
            <person name="Horii T."/>
            <person name="Iida T."/>
            <person name="Fujita J."/>
            <person name="Nakamura S."/>
        </authorList>
    </citation>
    <scope>NUCLEOTIDE SEQUENCE [LARGE SCALE GENOMIC DNA]</scope>
    <source>
        <strain evidence="3 4">JCM 6399</strain>
    </source>
</reference>
<dbReference type="Proteomes" id="UP000465785">
    <property type="component" value="Chromosome"/>
</dbReference>
<dbReference type="RefSeq" id="WP_163733731.1">
    <property type="nucleotide sequence ID" value="NZ_AP022601.1"/>
</dbReference>
<dbReference type="Gene3D" id="2.40.100.20">
    <property type="match status" value="1"/>
</dbReference>
<evidence type="ECO:0000256" key="1">
    <source>
        <dbReference type="SAM" id="SignalP"/>
    </source>
</evidence>
<feature type="chain" id="PRO_5040738641" description="Cyclophilin-like domain-containing protein" evidence="1">
    <location>
        <begin position="22"/>
        <end position="166"/>
    </location>
</feature>
<dbReference type="KEGG" id="mgau:MGALJ_47700"/>
<dbReference type="InterPro" id="IPR029000">
    <property type="entry name" value="Cyclophilin-like_dom_sf"/>
</dbReference>
<evidence type="ECO:0000313" key="3">
    <source>
        <dbReference type="EMBL" id="BBY95101.1"/>
    </source>
</evidence>
<accession>A0A9W4B6I8</accession>
<gene>
    <name evidence="3" type="ORF">MGALJ_47700</name>
</gene>
<dbReference type="AlphaFoldDB" id="A0A9W4B6I8"/>
<proteinExistence type="predicted"/>
<dbReference type="Pfam" id="PF18050">
    <property type="entry name" value="Cyclophil_like2"/>
    <property type="match status" value="1"/>
</dbReference>
<feature type="signal peptide" evidence="1">
    <location>
        <begin position="1"/>
        <end position="21"/>
    </location>
</feature>
<protein>
    <recommendedName>
        <fullName evidence="2">Cyclophilin-like domain-containing protein</fullName>
    </recommendedName>
</protein>
<dbReference type="PROSITE" id="PS51257">
    <property type="entry name" value="PROKAR_LIPOPROTEIN"/>
    <property type="match status" value="1"/>
</dbReference>